<dbReference type="EMBL" id="MKZY01000006">
    <property type="protein sequence ID" value="OOO08228.1"/>
    <property type="molecule type" value="Genomic_DNA"/>
</dbReference>
<gene>
    <name evidence="2" type="ORF">Aory04_000939200</name>
    <name evidence="3" type="ORF">OAory_01047280</name>
</gene>
<name>A0A1S9DGN0_ASPOZ</name>
<reference evidence="2" key="2">
    <citation type="submission" date="2023-04" db="EMBL/GenBank/DDBJ databases">
        <title>Aspergillus oryzae NBRC 4228.</title>
        <authorList>
            <person name="Ichikawa N."/>
            <person name="Sato H."/>
            <person name="Tonouchi N."/>
        </authorList>
    </citation>
    <scope>NUCLEOTIDE SEQUENCE</scope>
    <source>
        <strain evidence="2">NBRC 4228</strain>
    </source>
</reference>
<evidence type="ECO:0000313" key="2">
    <source>
        <dbReference type="EMBL" id="GMG33966.1"/>
    </source>
</evidence>
<evidence type="ECO:0000313" key="4">
    <source>
        <dbReference type="Proteomes" id="UP000190312"/>
    </source>
</evidence>
<proteinExistence type="predicted"/>
<feature type="region of interest" description="Disordered" evidence="1">
    <location>
        <begin position="79"/>
        <end position="120"/>
    </location>
</feature>
<dbReference type="AlphaFoldDB" id="A0A1S9DGN0"/>
<organism evidence="3 4">
    <name type="scientific">Aspergillus oryzae</name>
    <name type="common">Yellow koji mold</name>
    <dbReference type="NCBI Taxonomy" id="5062"/>
    <lineage>
        <taxon>Eukaryota</taxon>
        <taxon>Fungi</taxon>
        <taxon>Dikarya</taxon>
        <taxon>Ascomycota</taxon>
        <taxon>Pezizomycotina</taxon>
        <taxon>Eurotiomycetes</taxon>
        <taxon>Eurotiomycetidae</taxon>
        <taxon>Eurotiales</taxon>
        <taxon>Aspergillaceae</taxon>
        <taxon>Aspergillus</taxon>
        <taxon>Aspergillus subgen. Circumdati</taxon>
    </lineage>
</organism>
<accession>A0A1S9DGN0</accession>
<dbReference type="EMBL" id="BSYA01000128">
    <property type="protein sequence ID" value="GMG33966.1"/>
    <property type="molecule type" value="Genomic_DNA"/>
</dbReference>
<dbReference type="Proteomes" id="UP000190312">
    <property type="component" value="Unassembled WGS sequence"/>
</dbReference>
<evidence type="ECO:0000256" key="1">
    <source>
        <dbReference type="SAM" id="MobiDB-lite"/>
    </source>
</evidence>
<sequence>MSQNETTSNGWDLIAAASQNALNTQLAKIPPVCVQADVPFKLLGNTNVAHVDITIHQPELRVKDGSGRQVDVLLPMHGVQRYPEHHESDHPQRRKAHCDDTAHSDREHIGTTQGPKANQL</sequence>
<feature type="compositionally biased region" description="Basic and acidic residues" evidence="1">
    <location>
        <begin position="82"/>
        <end position="109"/>
    </location>
</feature>
<comment type="caution">
    <text evidence="3">The sequence shown here is derived from an EMBL/GenBank/DDBJ whole genome shotgun (WGS) entry which is preliminary data.</text>
</comment>
<evidence type="ECO:0000313" key="3">
    <source>
        <dbReference type="EMBL" id="OOO08228.1"/>
    </source>
</evidence>
<protein>
    <submittedName>
        <fullName evidence="2">Unnamed protein product</fullName>
    </submittedName>
</protein>
<dbReference type="Proteomes" id="UP001165205">
    <property type="component" value="Unassembled WGS sequence"/>
</dbReference>
<feature type="compositionally biased region" description="Polar residues" evidence="1">
    <location>
        <begin position="110"/>
        <end position="120"/>
    </location>
</feature>
<reference evidence="3 4" key="1">
    <citation type="submission" date="2016-10" db="EMBL/GenBank/DDBJ databases">
        <title>Genome sequencing of Aspergillus oryzae BCC7051.</title>
        <authorList>
            <person name="Thammarongtham C."/>
            <person name="Vorapreeda T."/>
            <person name="Nookaew I."/>
            <person name="Srisuk T."/>
            <person name="Land M."/>
            <person name="Jeennor S."/>
            <person name="Laoteng K."/>
        </authorList>
    </citation>
    <scope>NUCLEOTIDE SEQUENCE [LARGE SCALE GENOMIC DNA]</scope>
    <source>
        <strain evidence="3 4">BCC7051</strain>
    </source>
</reference>